<sequence>MKGKDHMVVAQALDPCAPVRANMGLPPLDEELQGKILEYVTEPTACVSCKPWKHFLYDNLKLDSCIRFKQCLNDKDPLAYCYSAVRPLGEDFEESVGFNFQFFRDGSYRLAWTRTYDAWSSQGEQHYGKWRLKMGQVCCETLEPQEEASETQMRYAPAGYKFAVPVEDILSAEGGYFQARDGSRAADWELPARTGKLDDGQSIWTAGMWEPVEATEREAHYRPVRADARFVDIDGEIHEVSGDIVANWPEDQWPRLMRCRLRFGIQGFHLLSANPIDITRAALMALRMLLLSLLAAAIPTMIVPRAPAARGGYNCGFPRRAPADLRLRSCWRLAKAKGEAEKTTISEEQIEDMSGVLSRVMIIPGVPDFAKMELVKSGMQQVAGAVNSDALPPELRSQLRTALGDRKLSEVKMLLKFPLLMAPLYEQGLRRGELKAPMSPMSQCKSEGKHYTVKFVQGGKCRGVECLICGLIGDLEFVKGKTCTPSPASPTPTVRDEDVCHDTSRDEDIARAHQLENDRRMAEELQELAATQAELERLTLLQQLEAEELLLEGLLNQERALHLQKIKAAQYQSRLSNPVNTIAVLFVPSLLLSKMLFAEKAAKALPPCPVPLEPAMTPAVQAQLSSGPNPETKKGKGKGRGKKVAETDEKSDHEGNENSNSRGRGRGGKGRGRGGRGRGRGGKGEGEVVSPRSSSCKRREPASEAEDSEECRDPDAAASDAVPARGSMKKKSALPKGKAKAKAKATTAKPNKAEVSTPKPKAKAKMGKPAVKDDADVAKVKSRKSSAYHKAFTTAIRQGLDKEAAKDAARIVTCPAV</sequence>
<evidence type="ECO:0000313" key="3">
    <source>
        <dbReference type="Proteomes" id="UP000186817"/>
    </source>
</evidence>
<feature type="compositionally biased region" description="Basic residues" evidence="1">
    <location>
        <begin position="663"/>
        <end position="681"/>
    </location>
</feature>
<gene>
    <name evidence="2" type="ORF">AK812_SmicGene6316</name>
</gene>
<feature type="region of interest" description="Disordered" evidence="1">
    <location>
        <begin position="620"/>
        <end position="786"/>
    </location>
</feature>
<feature type="compositionally biased region" description="Basic and acidic residues" evidence="1">
    <location>
        <begin position="770"/>
        <end position="779"/>
    </location>
</feature>
<dbReference type="Proteomes" id="UP000186817">
    <property type="component" value="Unassembled WGS sequence"/>
</dbReference>
<name>A0A1Q9ERG7_SYMMI</name>
<comment type="caution">
    <text evidence="2">The sequence shown here is derived from an EMBL/GenBank/DDBJ whole genome shotgun (WGS) entry which is preliminary data.</text>
</comment>
<dbReference type="AlphaFoldDB" id="A0A1Q9ERG7"/>
<feature type="compositionally biased region" description="Basic residues" evidence="1">
    <location>
        <begin position="727"/>
        <end position="743"/>
    </location>
</feature>
<accession>A0A1Q9ERG7</accession>
<evidence type="ECO:0000256" key="1">
    <source>
        <dbReference type="SAM" id="MobiDB-lite"/>
    </source>
</evidence>
<feature type="compositionally biased region" description="Basic and acidic residues" evidence="1">
    <location>
        <begin position="643"/>
        <end position="656"/>
    </location>
</feature>
<dbReference type="OrthoDB" id="420047at2759"/>
<evidence type="ECO:0000313" key="2">
    <source>
        <dbReference type="EMBL" id="OLQ09987.1"/>
    </source>
</evidence>
<feature type="compositionally biased region" description="Acidic residues" evidence="1">
    <location>
        <begin position="703"/>
        <end position="712"/>
    </location>
</feature>
<feature type="compositionally biased region" description="Polar residues" evidence="1">
    <location>
        <begin position="620"/>
        <end position="629"/>
    </location>
</feature>
<keyword evidence="3" id="KW-1185">Reference proteome</keyword>
<reference evidence="2 3" key="1">
    <citation type="submission" date="2016-02" db="EMBL/GenBank/DDBJ databases">
        <title>Genome analysis of coral dinoflagellate symbionts highlights evolutionary adaptations to a symbiotic lifestyle.</title>
        <authorList>
            <person name="Aranda M."/>
            <person name="Li Y."/>
            <person name="Liew Y.J."/>
            <person name="Baumgarten S."/>
            <person name="Simakov O."/>
            <person name="Wilson M."/>
            <person name="Piel J."/>
            <person name="Ashoor H."/>
            <person name="Bougouffa S."/>
            <person name="Bajic V.B."/>
            <person name="Ryu T."/>
            <person name="Ravasi T."/>
            <person name="Bayer T."/>
            <person name="Micklem G."/>
            <person name="Kim H."/>
            <person name="Bhak J."/>
            <person name="Lajeunesse T.C."/>
            <person name="Voolstra C.R."/>
        </authorList>
    </citation>
    <scope>NUCLEOTIDE SEQUENCE [LARGE SCALE GENOMIC DNA]</scope>
    <source>
        <strain evidence="2 3">CCMP2467</strain>
    </source>
</reference>
<organism evidence="2 3">
    <name type="scientific">Symbiodinium microadriaticum</name>
    <name type="common">Dinoflagellate</name>
    <name type="synonym">Zooxanthella microadriatica</name>
    <dbReference type="NCBI Taxonomy" id="2951"/>
    <lineage>
        <taxon>Eukaryota</taxon>
        <taxon>Sar</taxon>
        <taxon>Alveolata</taxon>
        <taxon>Dinophyceae</taxon>
        <taxon>Suessiales</taxon>
        <taxon>Symbiodiniaceae</taxon>
        <taxon>Symbiodinium</taxon>
    </lineage>
</organism>
<dbReference type="EMBL" id="LSRX01000086">
    <property type="protein sequence ID" value="OLQ09987.1"/>
    <property type="molecule type" value="Genomic_DNA"/>
</dbReference>
<proteinExistence type="predicted"/>
<protein>
    <submittedName>
        <fullName evidence="2">Uncharacterized protein</fullName>
    </submittedName>
</protein>